<reference evidence="3 4" key="1">
    <citation type="submission" date="2020-07" db="EMBL/GenBank/DDBJ databases">
        <title>Sequencing the genomes of 1000 actinobacteria strains.</title>
        <authorList>
            <person name="Klenk H.-P."/>
        </authorList>
    </citation>
    <scope>NUCLEOTIDE SEQUENCE [LARGE SCALE GENOMIC DNA]</scope>
    <source>
        <strain evidence="3 4">DSM 45772</strain>
    </source>
</reference>
<evidence type="ECO:0000256" key="2">
    <source>
        <dbReference type="SAM" id="Phobius"/>
    </source>
</evidence>
<protein>
    <submittedName>
        <fullName evidence="3">Uncharacterized protein</fullName>
    </submittedName>
</protein>
<keyword evidence="2" id="KW-0472">Membrane</keyword>
<comment type="caution">
    <text evidence="3">The sequence shown here is derived from an EMBL/GenBank/DDBJ whole genome shotgun (WGS) entry which is preliminary data.</text>
</comment>
<evidence type="ECO:0000256" key="1">
    <source>
        <dbReference type="SAM" id="MobiDB-lite"/>
    </source>
</evidence>
<feature type="region of interest" description="Disordered" evidence="1">
    <location>
        <begin position="63"/>
        <end position="102"/>
    </location>
</feature>
<feature type="compositionally biased region" description="Low complexity" evidence="1">
    <location>
        <begin position="63"/>
        <end position="72"/>
    </location>
</feature>
<keyword evidence="2" id="KW-1133">Transmembrane helix</keyword>
<keyword evidence="2" id="KW-0812">Transmembrane</keyword>
<accession>A0A7Y9DYY1</accession>
<evidence type="ECO:0000313" key="3">
    <source>
        <dbReference type="EMBL" id="NYD37955.1"/>
    </source>
</evidence>
<evidence type="ECO:0000313" key="4">
    <source>
        <dbReference type="Proteomes" id="UP000535890"/>
    </source>
</evidence>
<dbReference type="RefSeq" id="WP_179795465.1">
    <property type="nucleotide sequence ID" value="NZ_BAABHP010000024.1"/>
</dbReference>
<feature type="transmembrane region" description="Helical" evidence="2">
    <location>
        <begin position="20"/>
        <end position="36"/>
    </location>
</feature>
<dbReference type="Proteomes" id="UP000535890">
    <property type="component" value="Unassembled WGS sequence"/>
</dbReference>
<proteinExistence type="predicted"/>
<organism evidence="3 4">
    <name type="scientific">Actinomycetospora corticicola</name>
    <dbReference type="NCBI Taxonomy" id="663602"/>
    <lineage>
        <taxon>Bacteria</taxon>
        <taxon>Bacillati</taxon>
        <taxon>Actinomycetota</taxon>
        <taxon>Actinomycetes</taxon>
        <taxon>Pseudonocardiales</taxon>
        <taxon>Pseudonocardiaceae</taxon>
        <taxon>Actinomycetospora</taxon>
    </lineage>
</organism>
<gene>
    <name evidence="3" type="ORF">BJ983_004057</name>
</gene>
<dbReference type="AlphaFoldDB" id="A0A7Y9DYY1"/>
<keyword evidence="4" id="KW-1185">Reference proteome</keyword>
<feature type="transmembrane region" description="Helical" evidence="2">
    <location>
        <begin position="43"/>
        <end position="61"/>
    </location>
</feature>
<dbReference type="EMBL" id="JACCBN010000001">
    <property type="protein sequence ID" value="NYD37955.1"/>
    <property type="molecule type" value="Genomic_DNA"/>
</dbReference>
<name>A0A7Y9DYY1_9PSEU</name>
<sequence length="102" mass="10384">MHSTVQLASTSTTTTLDQPGLMVLGVVAAIVLIAMWRPLLRLLLIAVVALVFIGLGVVVSATSTPAGSSPPAIDAPATPGTDLRARAGTQGRSRAGRSWPPS</sequence>